<gene>
    <name evidence="3" type="ORF">K443DRAFT_132380</name>
</gene>
<dbReference type="GO" id="GO:0005524">
    <property type="term" value="F:ATP binding"/>
    <property type="evidence" value="ECO:0007669"/>
    <property type="project" value="UniProtKB-KW"/>
</dbReference>
<dbReference type="Gene3D" id="2.60.34.10">
    <property type="entry name" value="Substrate Binding Domain Of DNAk, Chain A, domain 1"/>
    <property type="match status" value="1"/>
</dbReference>
<evidence type="ECO:0000313" key="4">
    <source>
        <dbReference type="Proteomes" id="UP000054477"/>
    </source>
</evidence>
<dbReference type="InterPro" id="IPR013126">
    <property type="entry name" value="Hsp_70_fam"/>
</dbReference>
<organism evidence="3 4">
    <name type="scientific">Laccaria amethystina LaAM-08-1</name>
    <dbReference type="NCBI Taxonomy" id="1095629"/>
    <lineage>
        <taxon>Eukaryota</taxon>
        <taxon>Fungi</taxon>
        <taxon>Dikarya</taxon>
        <taxon>Basidiomycota</taxon>
        <taxon>Agaricomycotina</taxon>
        <taxon>Agaricomycetes</taxon>
        <taxon>Agaricomycetidae</taxon>
        <taxon>Agaricales</taxon>
        <taxon>Agaricineae</taxon>
        <taxon>Hydnangiaceae</taxon>
        <taxon>Laccaria</taxon>
    </lineage>
</organism>
<keyword evidence="1" id="KW-0547">Nucleotide-binding</keyword>
<sequence length="385" mass="41722">MSNVLSGLCISKSGIDLHCITSKDGSFESSGNEPLYVMVLASLSTSLAALFSAHPSELMVLTLPTQLNARERYLIEATVKAEGINTRLVFDHIDAYISGMTLTELTPDTRIFLFVEGTPTNFTARLLNIRHQGSQQIQHPIRTHTVSGNSFSSLVELIGQVIAWMQLQNYKLSRVVFLDIDRKTAHVALSHITIPCPIFHACGADLARYAAAYAFAHAEELREPDDPSPTSMGMTIAMPMAPSPISILTADGTPLQIVPGHDCLPIGQSILLTTARDNQSRVAVELVLGNHTAEICGVFSKVVLDGLKPMPKGQPRIWVTVMITAGQQGSKVEVLQEIKGAPPAARIEVQLPSPFVGLPTDKIQSYVRGDHLPHTVAVIRALPED</sequence>
<evidence type="ECO:0000313" key="3">
    <source>
        <dbReference type="EMBL" id="KIK01286.1"/>
    </source>
</evidence>
<dbReference type="Proteomes" id="UP000054477">
    <property type="component" value="Unassembled WGS sequence"/>
</dbReference>
<dbReference type="EMBL" id="KN838609">
    <property type="protein sequence ID" value="KIK01286.1"/>
    <property type="molecule type" value="Genomic_DNA"/>
</dbReference>
<dbReference type="STRING" id="1095629.A0A0C9X878"/>
<dbReference type="HOGENOM" id="CLU_702183_0_0_1"/>
<name>A0A0C9X878_9AGAR</name>
<dbReference type="OrthoDB" id="2923695at2759"/>
<reference evidence="4" key="2">
    <citation type="submission" date="2015-01" db="EMBL/GenBank/DDBJ databases">
        <title>Evolutionary Origins and Diversification of the Mycorrhizal Mutualists.</title>
        <authorList>
            <consortium name="DOE Joint Genome Institute"/>
            <consortium name="Mycorrhizal Genomics Consortium"/>
            <person name="Kohler A."/>
            <person name="Kuo A."/>
            <person name="Nagy L.G."/>
            <person name="Floudas D."/>
            <person name="Copeland A."/>
            <person name="Barry K.W."/>
            <person name="Cichocki N."/>
            <person name="Veneault-Fourrey C."/>
            <person name="LaButti K."/>
            <person name="Lindquist E.A."/>
            <person name="Lipzen A."/>
            <person name="Lundell T."/>
            <person name="Morin E."/>
            <person name="Murat C."/>
            <person name="Riley R."/>
            <person name="Ohm R."/>
            <person name="Sun H."/>
            <person name="Tunlid A."/>
            <person name="Henrissat B."/>
            <person name="Grigoriev I.V."/>
            <person name="Hibbett D.S."/>
            <person name="Martin F."/>
        </authorList>
    </citation>
    <scope>NUCLEOTIDE SEQUENCE [LARGE SCALE GENOMIC DNA]</scope>
    <source>
        <strain evidence="4">LaAM-08-1</strain>
    </source>
</reference>
<dbReference type="GO" id="GO:0140662">
    <property type="term" value="F:ATP-dependent protein folding chaperone"/>
    <property type="evidence" value="ECO:0007669"/>
    <property type="project" value="InterPro"/>
</dbReference>
<dbReference type="SUPFAM" id="SSF100920">
    <property type="entry name" value="Heat shock protein 70kD (HSP70), peptide-binding domain"/>
    <property type="match status" value="1"/>
</dbReference>
<evidence type="ECO:0000256" key="2">
    <source>
        <dbReference type="ARBA" id="ARBA00022840"/>
    </source>
</evidence>
<reference evidence="3 4" key="1">
    <citation type="submission" date="2014-04" db="EMBL/GenBank/DDBJ databases">
        <authorList>
            <consortium name="DOE Joint Genome Institute"/>
            <person name="Kuo A."/>
            <person name="Kohler A."/>
            <person name="Nagy L.G."/>
            <person name="Floudas D."/>
            <person name="Copeland A."/>
            <person name="Barry K.W."/>
            <person name="Cichocki N."/>
            <person name="Veneault-Fourrey C."/>
            <person name="LaButti K."/>
            <person name="Lindquist E.A."/>
            <person name="Lipzen A."/>
            <person name="Lundell T."/>
            <person name="Morin E."/>
            <person name="Murat C."/>
            <person name="Sun H."/>
            <person name="Tunlid A."/>
            <person name="Henrissat B."/>
            <person name="Grigoriev I.V."/>
            <person name="Hibbett D.S."/>
            <person name="Martin F."/>
            <person name="Nordberg H.P."/>
            <person name="Cantor M.N."/>
            <person name="Hua S.X."/>
        </authorList>
    </citation>
    <scope>NUCLEOTIDE SEQUENCE [LARGE SCALE GENOMIC DNA]</scope>
    <source>
        <strain evidence="3 4">LaAM-08-1</strain>
    </source>
</reference>
<keyword evidence="2" id="KW-0067">ATP-binding</keyword>
<proteinExistence type="predicted"/>
<keyword evidence="4" id="KW-1185">Reference proteome</keyword>
<dbReference type="Pfam" id="PF00012">
    <property type="entry name" value="HSP70"/>
    <property type="match status" value="1"/>
</dbReference>
<protein>
    <submittedName>
        <fullName evidence="3">Uncharacterized protein</fullName>
    </submittedName>
</protein>
<dbReference type="InterPro" id="IPR029047">
    <property type="entry name" value="HSP70_peptide-bd_sf"/>
</dbReference>
<dbReference type="AlphaFoldDB" id="A0A0C9X878"/>
<accession>A0A0C9X878</accession>
<evidence type="ECO:0000256" key="1">
    <source>
        <dbReference type="ARBA" id="ARBA00022741"/>
    </source>
</evidence>